<keyword evidence="2" id="KW-1185">Reference proteome</keyword>
<reference evidence="1 2" key="1">
    <citation type="submission" date="2023-01" db="EMBL/GenBank/DDBJ databases">
        <title>Analysis of 21 Apiospora genomes using comparative genomics revels a genus with tremendous synthesis potential of carbohydrate active enzymes and secondary metabolites.</title>
        <authorList>
            <person name="Sorensen T."/>
        </authorList>
    </citation>
    <scope>NUCLEOTIDE SEQUENCE [LARGE SCALE GENOMIC DNA]</scope>
    <source>
        <strain evidence="1 2">CBS 24483</strain>
    </source>
</reference>
<dbReference type="GeneID" id="92081752"/>
<accession>A0ABR1Q0B9</accession>
<evidence type="ECO:0000313" key="1">
    <source>
        <dbReference type="EMBL" id="KAK7943355.1"/>
    </source>
</evidence>
<evidence type="ECO:0000313" key="2">
    <source>
        <dbReference type="Proteomes" id="UP001391051"/>
    </source>
</evidence>
<organism evidence="1 2">
    <name type="scientific">Apiospora aurea</name>
    <dbReference type="NCBI Taxonomy" id="335848"/>
    <lineage>
        <taxon>Eukaryota</taxon>
        <taxon>Fungi</taxon>
        <taxon>Dikarya</taxon>
        <taxon>Ascomycota</taxon>
        <taxon>Pezizomycotina</taxon>
        <taxon>Sordariomycetes</taxon>
        <taxon>Xylariomycetidae</taxon>
        <taxon>Amphisphaeriales</taxon>
        <taxon>Apiosporaceae</taxon>
        <taxon>Apiospora</taxon>
    </lineage>
</organism>
<proteinExistence type="predicted"/>
<name>A0ABR1Q0B9_9PEZI</name>
<sequence>MPRRDRSQRESRCFNAACTSFERLLGPFRFPDRDEPRKGPRRAVDGFFACIDATCDLWEENQGSCVLHRDCCKLYLRHCQAADKLSRLWTAACWRNVWCKNTPISWIEPLPPRAPPGAAGLVGSALDVQRAEQWMALPSELLLRIHFLSRGAPLWRCIAAV</sequence>
<dbReference type="Proteomes" id="UP001391051">
    <property type="component" value="Unassembled WGS sequence"/>
</dbReference>
<protein>
    <submittedName>
        <fullName evidence="1">Uncharacterized protein</fullName>
    </submittedName>
</protein>
<dbReference type="RefSeq" id="XP_066695386.1">
    <property type="nucleotide sequence ID" value="XM_066848690.1"/>
</dbReference>
<dbReference type="EMBL" id="JAQQWE010000008">
    <property type="protein sequence ID" value="KAK7943355.1"/>
    <property type="molecule type" value="Genomic_DNA"/>
</dbReference>
<comment type="caution">
    <text evidence="1">The sequence shown here is derived from an EMBL/GenBank/DDBJ whole genome shotgun (WGS) entry which is preliminary data.</text>
</comment>
<gene>
    <name evidence="1" type="ORF">PG986_012468</name>
</gene>